<dbReference type="PANTHER" id="PTHR24305:SF232">
    <property type="entry name" value="P450, PUTATIVE (EUROFUNG)-RELATED"/>
    <property type="match status" value="1"/>
</dbReference>
<protein>
    <submittedName>
        <fullName evidence="10">Cytochrome P450</fullName>
    </submittedName>
</protein>
<keyword evidence="4 7" id="KW-0479">Metal-binding</keyword>
<keyword evidence="9" id="KW-1133">Transmembrane helix</keyword>
<comment type="cofactor">
    <cofactor evidence="1 7">
        <name>heme</name>
        <dbReference type="ChEBI" id="CHEBI:30413"/>
    </cofactor>
</comment>
<dbReference type="InterPro" id="IPR017972">
    <property type="entry name" value="Cyt_P450_CS"/>
</dbReference>
<evidence type="ECO:0000256" key="9">
    <source>
        <dbReference type="SAM" id="Phobius"/>
    </source>
</evidence>
<dbReference type="InterPro" id="IPR050121">
    <property type="entry name" value="Cytochrome_P450_monoxygenase"/>
</dbReference>
<accession>A0AA40EUA6</accession>
<evidence type="ECO:0000313" key="10">
    <source>
        <dbReference type="EMBL" id="KAK0745699.1"/>
    </source>
</evidence>
<keyword evidence="5 7" id="KW-0408">Iron</keyword>
<gene>
    <name evidence="10" type="ORF">B0T18DRAFT_428805</name>
</gene>
<keyword evidence="6 8" id="KW-0503">Monooxygenase</keyword>
<dbReference type="Proteomes" id="UP001172155">
    <property type="component" value="Unassembled WGS sequence"/>
</dbReference>
<dbReference type="InterPro" id="IPR001128">
    <property type="entry name" value="Cyt_P450"/>
</dbReference>
<evidence type="ECO:0000256" key="1">
    <source>
        <dbReference type="ARBA" id="ARBA00001971"/>
    </source>
</evidence>
<evidence type="ECO:0000256" key="3">
    <source>
        <dbReference type="ARBA" id="ARBA00022617"/>
    </source>
</evidence>
<keyword evidence="3 7" id="KW-0349">Heme</keyword>
<keyword evidence="9" id="KW-0472">Membrane</keyword>
<dbReference type="InterPro" id="IPR036396">
    <property type="entry name" value="Cyt_P450_sf"/>
</dbReference>
<dbReference type="SUPFAM" id="SSF48264">
    <property type="entry name" value="Cytochrome P450"/>
    <property type="match status" value="1"/>
</dbReference>
<evidence type="ECO:0000256" key="7">
    <source>
        <dbReference type="PIRSR" id="PIRSR602403-1"/>
    </source>
</evidence>
<organism evidence="10 11">
    <name type="scientific">Schizothecium vesticola</name>
    <dbReference type="NCBI Taxonomy" id="314040"/>
    <lineage>
        <taxon>Eukaryota</taxon>
        <taxon>Fungi</taxon>
        <taxon>Dikarya</taxon>
        <taxon>Ascomycota</taxon>
        <taxon>Pezizomycotina</taxon>
        <taxon>Sordariomycetes</taxon>
        <taxon>Sordariomycetidae</taxon>
        <taxon>Sordariales</taxon>
        <taxon>Schizotheciaceae</taxon>
        <taxon>Schizothecium</taxon>
    </lineage>
</organism>
<feature type="transmembrane region" description="Helical" evidence="9">
    <location>
        <begin position="6"/>
        <end position="24"/>
    </location>
</feature>
<dbReference type="Pfam" id="PF00067">
    <property type="entry name" value="p450"/>
    <property type="match status" value="2"/>
</dbReference>
<dbReference type="PRINTS" id="PR00385">
    <property type="entry name" value="P450"/>
</dbReference>
<evidence type="ECO:0000256" key="4">
    <source>
        <dbReference type="ARBA" id="ARBA00022723"/>
    </source>
</evidence>
<dbReference type="GO" id="GO:0005506">
    <property type="term" value="F:iron ion binding"/>
    <property type="evidence" value="ECO:0007669"/>
    <property type="project" value="InterPro"/>
</dbReference>
<name>A0AA40EUA6_9PEZI</name>
<dbReference type="InterPro" id="IPR002403">
    <property type="entry name" value="Cyt_P450_E_grp-IV"/>
</dbReference>
<dbReference type="PANTHER" id="PTHR24305">
    <property type="entry name" value="CYTOCHROME P450"/>
    <property type="match status" value="1"/>
</dbReference>
<dbReference type="EMBL" id="JAUKUD010000004">
    <property type="protein sequence ID" value="KAK0745699.1"/>
    <property type="molecule type" value="Genomic_DNA"/>
</dbReference>
<evidence type="ECO:0000256" key="5">
    <source>
        <dbReference type="ARBA" id="ARBA00023004"/>
    </source>
</evidence>
<dbReference type="PROSITE" id="PS00086">
    <property type="entry name" value="CYTOCHROME_P450"/>
    <property type="match status" value="1"/>
</dbReference>
<keyword evidence="9" id="KW-0812">Transmembrane</keyword>
<comment type="caution">
    <text evidence="10">The sequence shown here is derived from an EMBL/GenBank/DDBJ whole genome shotgun (WGS) entry which is preliminary data.</text>
</comment>
<feature type="binding site" description="axial binding residue" evidence="7">
    <location>
        <position position="521"/>
    </location>
    <ligand>
        <name>heme</name>
        <dbReference type="ChEBI" id="CHEBI:30413"/>
    </ligand>
    <ligandPart>
        <name>Fe</name>
        <dbReference type="ChEBI" id="CHEBI:18248"/>
    </ligandPart>
</feature>
<comment type="similarity">
    <text evidence="2 8">Belongs to the cytochrome P450 family.</text>
</comment>
<dbReference type="GO" id="GO:0020037">
    <property type="term" value="F:heme binding"/>
    <property type="evidence" value="ECO:0007669"/>
    <property type="project" value="InterPro"/>
</dbReference>
<dbReference type="PRINTS" id="PR00465">
    <property type="entry name" value="EP450IV"/>
</dbReference>
<dbReference type="AlphaFoldDB" id="A0AA40EUA6"/>
<evidence type="ECO:0000256" key="6">
    <source>
        <dbReference type="ARBA" id="ARBA00023033"/>
    </source>
</evidence>
<dbReference type="GO" id="GO:0016705">
    <property type="term" value="F:oxidoreductase activity, acting on paired donors, with incorporation or reduction of molecular oxygen"/>
    <property type="evidence" value="ECO:0007669"/>
    <property type="project" value="InterPro"/>
</dbReference>
<keyword evidence="11" id="KW-1185">Reference proteome</keyword>
<evidence type="ECO:0000256" key="2">
    <source>
        <dbReference type="ARBA" id="ARBA00010617"/>
    </source>
</evidence>
<evidence type="ECO:0000313" key="11">
    <source>
        <dbReference type="Proteomes" id="UP001172155"/>
    </source>
</evidence>
<evidence type="ECO:0000256" key="8">
    <source>
        <dbReference type="RuleBase" id="RU000461"/>
    </source>
</evidence>
<proteinExistence type="inferred from homology"/>
<reference evidence="10" key="1">
    <citation type="submission" date="2023-06" db="EMBL/GenBank/DDBJ databases">
        <title>Genome-scale phylogeny and comparative genomics of the fungal order Sordariales.</title>
        <authorList>
            <consortium name="Lawrence Berkeley National Laboratory"/>
            <person name="Hensen N."/>
            <person name="Bonometti L."/>
            <person name="Westerberg I."/>
            <person name="Brannstrom I.O."/>
            <person name="Guillou S."/>
            <person name="Cros-Aarteil S."/>
            <person name="Calhoun S."/>
            <person name="Haridas S."/>
            <person name="Kuo A."/>
            <person name="Mondo S."/>
            <person name="Pangilinan J."/>
            <person name="Riley R."/>
            <person name="LaButti K."/>
            <person name="Andreopoulos B."/>
            <person name="Lipzen A."/>
            <person name="Chen C."/>
            <person name="Yanf M."/>
            <person name="Daum C."/>
            <person name="Ng V."/>
            <person name="Clum A."/>
            <person name="Steindorff A."/>
            <person name="Ohm R."/>
            <person name="Martin F."/>
            <person name="Silar P."/>
            <person name="Natvig D."/>
            <person name="Lalanne C."/>
            <person name="Gautier V."/>
            <person name="Ament-velasquez S.L."/>
            <person name="Kruys A."/>
            <person name="Hutchinson M.I."/>
            <person name="Powell A.J."/>
            <person name="Barry K."/>
            <person name="Miller A.N."/>
            <person name="Grigoriev I.V."/>
            <person name="Debuchy R."/>
            <person name="Gladieux P."/>
            <person name="Thoren M.H."/>
            <person name="Johannesson H."/>
        </authorList>
    </citation>
    <scope>NUCLEOTIDE SEQUENCE</scope>
    <source>
        <strain evidence="10">SMH3187-1</strain>
    </source>
</reference>
<dbReference type="GO" id="GO:0004497">
    <property type="term" value="F:monooxygenase activity"/>
    <property type="evidence" value="ECO:0007669"/>
    <property type="project" value="UniProtKB-KW"/>
</dbReference>
<sequence>MGAVLSIFDAPVLIAVVVAGLYFLRRLMLPKPIPNIPFNHDAASKTFGDVPELMGHVMRTKVVFGWLTSLTGRHQSPIAQAFIKPMAQPWVVVTDPYEAQDILLRRFKEFDRSGFFGELIGGILPEQHIQFLSNDSRFKNNRNLINHLMAPTFVTQISGPRLYTAMSTMIRLWSLKCGIAKGHPFSAHSDLTYMALDTIFAGMFGHPEADGITIQRVNAVQNMGDPVLPPDRSTPVSFPESELPAIFSAALTLAGSVMTTQLSPAPRPTSWVLRQLPYMKKATAIKDKYIRDKVEESLSLMAAGETETPRTALHSVLLRERELAAKESRKPAYHSRAIADEFFGFMLAGHDTAATTIAWGVKYLADHPAVQTRLRADLRAALPAAAKEKRTPTYAELSKAQVPYLDAVVEEVLRHANTIAFVVRQTLKDTTVMGRMVPKGTDVFLMANGAGYLKPKISVSDKDRSPGARKSEGKALTGLWDDEDIEEFKPERWLKKSEDGFEVFDPAAGPQLAFGLGPRACFGKKFAMFGLKIQFALINWHFDLLDIPDELGGYDAIQKFAQEPTKCFVRLREAAF</sequence>
<dbReference type="Gene3D" id="1.10.630.10">
    <property type="entry name" value="Cytochrome P450"/>
    <property type="match status" value="1"/>
</dbReference>
<keyword evidence="8" id="KW-0560">Oxidoreductase</keyword>